<dbReference type="Pfam" id="PF06108">
    <property type="entry name" value="DUF952"/>
    <property type="match status" value="1"/>
</dbReference>
<proteinExistence type="predicted"/>
<dbReference type="AlphaFoldDB" id="K6X3J1"/>
<dbReference type="InterPro" id="IPR009297">
    <property type="entry name" value="DUF952"/>
</dbReference>
<comment type="caution">
    <text evidence="1">The sequence shown here is derived from an EMBL/GenBank/DDBJ whole genome shotgun (WGS) entry which is preliminary data.</text>
</comment>
<sequence>MTVGGWHGAIVRRSAGIPDIASWFGFGGSETLTDDTIICLLCGVIRVPQPCLLHLISEADWSQAVATDDWAPAEFDRDGFVHLSAPGQVHLPANRIFSGRHDLLLLILDPALLGGEVRWEPGVSGDPTAMLFPHLYGRLPIRAVVEARPYRPTPDGTFPPLTTR</sequence>
<protein>
    <recommendedName>
        <fullName evidence="3">DUF952 domain-containing protein</fullName>
    </recommendedName>
</protein>
<evidence type="ECO:0000313" key="1">
    <source>
        <dbReference type="EMBL" id="GAB93344.1"/>
    </source>
</evidence>
<dbReference type="SUPFAM" id="SSF56399">
    <property type="entry name" value="ADP-ribosylation"/>
    <property type="match status" value="1"/>
</dbReference>
<name>K6X3J1_9ACTN</name>
<gene>
    <name evidence="1" type="ORF">GORHZ_214_00020</name>
</gene>
<dbReference type="STRING" id="1108045.GORHZ_214_00020"/>
<reference evidence="1 2" key="1">
    <citation type="submission" date="2012-08" db="EMBL/GenBank/DDBJ databases">
        <title>Whole genome shotgun sequence of Gordonia rhizosphera NBRC 16068.</title>
        <authorList>
            <person name="Takarada H."/>
            <person name="Isaki S."/>
            <person name="Hosoyama A."/>
            <person name="Tsuchikane K."/>
            <person name="Katsumata H."/>
            <person name="Baba S."/>
            <person name="Ohji S."/>
            <person name="Yamazaki S."/>
            <person name="Fujita N."/>
        </authorList>
    </citation>
    <scope>NUCLEOTIDE SEQUENCE [LARGE SCALE GENOMIC DNA]</scope>
    <source>
        <strain evidence="1 2">NBRC 16068</strain>
    </source>
</reference>
<dbReference type="EMBL" id="BAHC01000214">
    <property type="protein sequence ID" value="GAB93344.1"/>
    <property type="molecule type" value="Genomic_DNA"/>
</dbReference>
<dbReference type="eggNOG" id="COG3502">
    <property type="taxonomic scope" value="Bacteria"/>
</dbReference>
<accession>K6X3J1</accession>
<dbReference type="PANTHER" id="PTHR34129:SF1">
    <property type="entry name" value="DUF952 DOMAIN-CONTAINING PROTEIN"/>
    <property type="match status" value="1"/>
</dbReference>
<keyword evidence="2" id="KW-1185">Reference proteome</keyword>
<dbReference type="PANTHER" id="PTHR34129">
    <property type="entry name" value="BLR1139 PROTEIN"/>
    <property type="match status" value="1"/>
</dbReference>
<evidence type="ECO:0008006" key="3">
    <source>
        <dbReference type="Google" id="ProtNLM"/>
    </source>
</evidence>
<dbReference type="Gene3D" id="3.20.170.20">
    <property type="entry name" value="Protein of unknown function DUF952"/>
    <property type="match status" value="1"/>
</dbReference>
<evidence type="ECO:0000313" key="2">
    <source>
        <dbReference type="Proteomes" id="UP000008363"/>
    </source>
</evidence>
<dbReference type="Proteomes" id="UP000008363">
    <property type="component" value="Unassembled WGS sequence"/>
</dbReference>
<organism evidence="1 2">
    <name type="scientific">Gordonia rhizosphera NBRC 16068</name>
    <dbReference type="NCBI Taxonomy" id="1108045"/>
    <lineage>
        <taxon>Bacteria</taxon>
        <taxon>Bacillati</taxon>
        <taxon>Actinomycetota</taxon>
        <taxon>Actinomycetes</taxon>
        <taxon>Mycobacteriales</taxon>
        <taxon>Gordoniaceae</taxon>
        <taxon>Gordonia</taxon>
    </lineage>
</organism>